<dbReference type="InterPro" id="IPR019711">
    <property type="entry name" value="ATP_synth_F0_suH"/>
</dbReference>
<sequence length="129" mass="14386">MLRSFNAARASFGQAILRQTSIQSRTFLTTSVRRVWIADIVQDIYVKAINGHKPTTVKASDAEGHVQKFKMPPTPRSPEESNIADEIKSYESQAVEVEGASAEGGAAVEEEDWFEKDFFEEEEQPAKGH</sequence>
<gene>
    <name evidence="2" type="ORF">GOMPHAMPRED_004082</name>
</gene>
<dbReference type="EMBL" id="CAJPDQ010000025">
    <property type="protein sequence ID" value="CAF9926237.1"/>
    <property type="molecule type" value="Genomic_DNA"/>
</dbReference>
<comment type="caution">
    <text evidence="2">The sequence shown here is derived from an EMBL/GenBank/DDBJ whole genome shotgun (WGS) entry which is preliminary data.</text>
</comment>
<protein>
    <submittedName>
        <fullName evidence="2">Uncharacterized protein</fullName>
    </submittedName>
</protein>
<name>A0A8H3FNQ5_9LECA</name>
<proteinExistence type="predicted"/>
<evidence type="ECO:0000256" key="1">
    <source>
        <dbReference type="SAM" id="MobiDB-lite"/>
    </source>
</evidence>
<dbReference type="PANTHER" id="PTHR28207">
    <property type="entry name" value="ATP SYNTHASE SUBUNIT H, MITOCHONDRIAL"/>
    <property type="match status" value="1"/>
</dbReference>
<reference evidence="2" key="1">
    <citation type="submission" date="2021-03" db="EMBL/GenBank/DDBJ databases">
        <authorList>
            <person name="Tagirdzhanova G."/>
        </authorList>
    </citation>
    <scope>NUCLEOTIDE SEQUENCE</scope>
</reference>
<organism evidence="2 3">
    <name type="scientific">Gomphillus americanus</name>
    <dbReference type="NCBI Taxonomy" id="1940652"/>
    <lineage>
        <taxon>Eukaryota</taxon>
        <taxon>Fungi</taxon>
        <taxon>Dikarya</taxon>
        <taxon>Ascomycota</taxon>
        <taxon>Pezizomycotina</taxon>
        <taxon>Lecanoromycetes</taxon>
        <taxon>OSLEUM clade</taxon>
        <taxon>Ostropomycetidae</taxon>
        <taxon>Ostropales</taxon>
        <taxon>Graphidaceae</taxon>
        <taxon>Gomphilloideae</taxon>
        <taxon>Gomphillus</taxon>
    </lineage>
</organism>
<dbReference type="AlphaFoldDB" id="A0A8H3FNQ5"/>
<dbReference type="Proteomes" id="UP000664169">
    <property type="component" value="Unassembled WGS sequence"/>
</dbReference>
<dbReference type="Pfam" id="PF10775">
    <property type="entry name" value="ATP_sub_h"/>
    <property type="match status" value="1"/>
</dbReference>
<evidence type="ECO:0000313" key="3">
    <source>
        <dbReference type="Proteomes" id="UP000664169"/>
    </source>
</evidence>
<dbReference type="PANTHER" id="PTHR28207:SF1">
    <property type="entry name" value="ATP SYNTHASE SUBUNIT H, MITOCHONDRIAL"/>
    <property type="match status" value="1"/>
</dbReference>
<feature type="region of interest" description="Disordered" evidence="1">
    <location>
        <begin position="59"/>
        <end position="84"/>
    </location>
</feature>
<accession>A0A8H3FNQ5</accession>
<dbReference type="GO" id="GO:0046933">
    <property type="term" value="F:proton-transporting ATP synthase activity, rotational mechanism"/>
    <property type="evidence" value="ECO:0007669"/>
    <property type="project" value="TreeGrafter"/>
</dbReference>
<evidence type="ECO:0000313" key="2">
    <source>
        <dbReference type="EMBL" id="CAF9926237.1"/>
    </source>
</evidence>
<keyword evidence="3" id="KW-1185">Reference proteome</keyword>
<dbReference type="OrthoDB" id="274752at2759"/>